<sequence>MRWLPVFAIAALALGSTAQAQRATKLTVAPDNKGHQWTLSATLRGNPPQGKGQAKLTIDGNDSSPTGDRVQYTIDKKHFTADILFKQIPKYPAITRATLCSFASSEPIGYRIDIHLGADAETADNAAAASQPDTCAPENAAASAAAPIESASGTTPSGTTTPSATTSAAPGSAAPGSTASGSAAPASSTSASSTPAPAAMNNGGESSTQFDWLIHTTSPLWVTLLLVLAVIGLFAWTAISSDRYRRAQRNIPSEGWVADIVNQQLRLQRQTPLAAPGDTKADNALRQAGDALHTSQALLPRLKELEEQAPAVKTIEANLGLLKNEWALVSGRLREWKQRETRPAPPPLQTRIPREAAVLVAVINRWMEQQTGERAQLEQIAAQVELLVMPAVHGDLNRVFRDLTTFEYPFEFAADGPWLLAAIPGTGDYWAAPVDARSFSMGYAPQLLDRLFLGFENARTGFQFETIYRPCRLRPVPGGPELYKVVERGLIRLTNTAAPTEPPPVAYEAFLPRSSSSGSGNGFSGTSGSMLAEWIFQTCKQLDSHVEQLGRLEEDLKGLETDQKQVIRNVVSQLQSQMDQQFAALRQKLQSLEQALESRQPEPARSLTESVPVEAAAVRPVSTDLPAAISHLASDVSSQQAVAGERTGAPPAASTVTDAVTASAETASPAARILSSPVSPAAPPSTSRTTVPAQNRAPSGDESAVSGTSGEFRMPDKWQQAVARAAAGTSSEPAVSGMPSPELYVMRTRNLATALAALKSRPAAAVVHVKKYKVEGQFEVHEVNTDTDGRTSCVNCGEGVPWQLAVRVGAPDAAQIFLLFPLGMLGKGHYAAGYSAIIDEALPSSFCIAGISEPAILRRTDEPSRTYSVFRRMSLSAPAEG</sequence>
<keyword evidence="3" id="KW-0472">Membrane</keyword>
<feature type="chain" id="PRO_5016681078" evidence="4">
    <location>
        <begin position="21"/>
        <end position="881"/>
    </location>
</feature>
<keyword evidence="1" id="KW-0175">Coiled coil</keyword>
<dbReference type="RefSeq" id="WP_117303223.1">
    <property type="nucleotide sequence ID" value="NZ_QVQT02000008.1"/>
</dbReference>
<evidence type="ECO:0000256" key="3">
    <source>
        <dbReference type="SAM" id="Phobius"/>
    </source>
</evidence>
<evidence type="ECO:0000256" key="2">
    <source>
        <dbReference type="SAM" id="MobiDB-lite"/>
    </source>
</evidence>
<dbReference type="EMBL" id="QVQT01000008">
    <property type="protein sequence ID" value="RFU14915.1"/>
    <property type="molecule type" value="Genomic_DNA"/>
</dbReference>
<keyword evidence="3" id="KW-1133">Transmembrane helix</keyword>
<gene>
    <name evidence="5" type="ORF">D0Y96_19060</name>
</gene>
<feature type="coiled-coil region" evidence="1">
    <location>
        <begin position="542"/>
        <end position="595"/>
    </location>
</feature>
<feature type="region of interest" description="Disordered" evidence="2">
    <location>
        <begin position="44"/>
        <end position="67"/>
    </location>
</feature>
<reference evidence="5 6" key="1">
    <citation type="submission" date="2018-08" db="EMBL/GenBank/DDBJ databases">
        <title>Acidipila sp. 4G-K13, an acidobacterium isolated from forest soil.</title>
        <authorList>
            <person name="Gao Z.-H."/>
            <person name="Qiu L.-H."/>
        </authorList>
    </citation>
    <scope>NUCLEOTIDE SEQUENCE [LARGE SCALE GENOMIC DNA]</scope>
    <source>
        <strain evidence="5 6">4G-K13</strain>
    </source>
</reference>
<evidence type="ECO:0000256" key="1">
    <source>
        <dbReference type="SAM" id="Coils"/>
    </source>
</evidence>
<feature type="region of interest" description="Disordered" evidence="2">
    <location>
        <begin position="125"/>
        <end position="203"/>
    </location>
</feature>
<keyword evidence="6" id="KW-1185">Reference proteome</keyword>
<feature type="compositionally biased region" description="Low complexity" evidence="2">
    <location>
        <begin position="675"/>
        <end position="693"/>
    </location>
</feature>
<keyword evidence="3" id="KW-0812">Transmembrane</keyword>
<comment type="caution">
    <text evidence="5">The sequence shown here is derived from an EMBL/GenBank/DDBJ whole genome shotgun (WGS) entry which is preliminary data.</text>
</comment>
<dbReference type="Proteomes" id="UP000264702">
    <property type="component" value="Unassembled WGS sequence"/>
</dbReference>
<evidence type="ECO:0000313" key="6">
    <source>
        <dbReference type="Proteomes" id="UP000264702"/>
    </source>
</evidence>
<evidence type="ECO:0000256" key="4">
    <source>
        <dbReference type="SAM" id="SignalP"/>
    </source>
</evidence>
<feature type="compositionally biased region" description="Low complexity" evidence="2">
    <location>
        <begin position="136"/>
        <end position="199"/>
    </location>
</feature>
<dbReference type="AlphaFoldDB" id="A0A372IJ82"/>
<feature type="signal peptide" evidence="4">
    <location>
        <begin position="1"/>
        <end position="20"/>
    </location>
</feature>
<organism evidence="5 6">
    <name type="scientific">Paracidobacterium acidisoli</name>
    <dbReference type="NCBI Taxonomy" id="2303751"/>
    <lineage>
        <taxon>Bacteria</taxon>
        <taxon>Pseudomonadati</taxon>
        <taxon>Acidobacteriota</taxon>
        <taxon>Terriglobia</taxon>
        <taxon>Terriglobales</taxon>
        <taxon>Acidobacteriaceae</taxon>
        <taxon>Paracidobacterium</taxon>
    </lineage>
</organism>
<name>A0A372IJ82_9BACT</name>
<feature type="compositionally biased region" description="Low complexity" evidence="2">
    <location>
        <begin position="649"/>
        <end position="668"/>
    </location>
</feature>
<feature type="region of interest" description="Disordered" evidence="2">
    <location>
        <begin position="639"/>
        <end position="740"/>
    </location>
</feature>
<feature type="transmembrane region" description="Helical" evidence="3">
    <location>
        <begin position="220"/>
        <end position="239"/>
    </location>
</feature>
<protein>
    <submittedName>
        <fullName evidence="5">Uncharacterized protein</fullName>
    </submittedName>
</protein>
<accession>A0A372IJ82</accession>
<keyword evidence="4" id="KW-0732">Signal</keyword>
<evidence type="ECO:0000313" key="5">
    <source>
        <dbReference type="EMBL" id="RFU14915.1"/>
    </source>
</evidence>
<proteinExistence type="predicted"/>